<sequence>MSHCSGLDDLLQLCFGGVAGFTKFVAAVMRRCCGHLDSVRRCCSPVAAILCFYSGIKSVFDKVIDCGLIPVATVCDQGTNNTYSYILTDITILWRGCEIVPLFDSPHLTKGSRNNLLTKKLEYVHKPELKREFFKLFQFIHKDVSATHYAKWDDIKKAYRVDKNRMANSRTTEGEVWLEEDSLFTAEILSFFNKLFDSINGSPDHSKSTAPFYGFKSFSPRNFNQDDLESTFGWLRQRSCNKKPSCRLITSHLRSFLIDKVGRFKVRHGNTEHRSLHDDSESVDFSDIISTFNNFLIDLDCVDNDDNETDTEDIDGSVETSTIECSIPFSKAESIKIKPNIIQHLSRNNEISQRMVKVVECKNCKTSFVRNKGFNASDSPFDVMYYQFKRSYFNIFFNKSQFYNIEHIMRPVRSLKLQLKRKLVGCIKISDACVVLSWAV</sequence>
<protein>
    <recommendedName>
        <fullName evidence="3">Transposable element P transposase</fullName>
    </recommendedName>
</protein>
<dbReference type="OrthoDB" id="7701481at2759"/>
<keyword evidence="2" id="KW-1185">Reference proteome</keyword>
<gene>
    <name evidence="1" type="ORF">HICCMSTLAB_LOCUS1543</name>
</gene>
<evidence type="ECO:0008006" key="3">
    <source>
        <dbReference type="Google" id="ProtNLM"/>
    </source>
</evidence>
<dbReference type="AlphaFoldDB" id="A0A8J2EAU4"/>
<organism evidence="1 2">
    <name type="scientific">Cotesia congregata</name>
    <name type="common">Parasitoid wasp</name>
    <name type="synonym">Apanteles congregatus</name>
    <dbReference type="NCBI Taxonomy" id="51543"/>
    <lineage>
        <taxon>Eukaryota</taxon>
        <taxon>Metazoa</taxon>
        <taxon>Ecdysozoa</taxon>
        <taxon>Arthropoda</taxon>
        <taxon>Hexapoda</taxon>
        <taxon>Insecta</taxon>
        <taxon>Pterygota</taxon>
        <taxon>Neoptera</taxon>
        <taxon>Endopterygota</taxon>
        <taxon>Hymenoptera</taxon>
        <taxon>Apocrita</taxon>
        <taxon>Ichneumonoidea</taxon>
        <taxon>Braconidae</taxon>
        <taxon>Microgastrinae</taxon>
        <taxon>Cotesia</taxon>
    </lineage>
</organism>
<name>A0A8J2EAU4_COTCN</name>
<proteinExistence type="predicted"/>
<evidence type="ECO:0000313" key="2">
    <source>
        <dbReference type="Proteomes" id="UP000786811"/>
    </source>
</evidence>
<accession>A0A8J2EAU4</accession>
<evidence type="ECO:0000313" key="1">
    <source>
        <dbReference type="EMBL" id="CAG5075389.1"/>
    </source>
</evidence>
<comment type="caution">
    <text evidence="1">The sequence shown here is derived from an EMBL/GenBank/DDBJ whole genome shotgun (WGS) entry which is preliminary data.</text>
</comment>
<reference evidence="1" key="1">
    <citation type="submission" date="2021-04" db="EMBL/GenBank/DDBJ databases">
        <authorList>
            <person name="Chebbi M.A.C M."/>
        </authorList>
    </citation>
    <scope>NUCLEOTIDE SEQUENCE</scope>
</reference>
<dbReference type="Proteomes" id="UP000786811">
    <property type="component" value="Unassembled WGS sequence"/>
</dbReference>
<dbReference type="EMBL" id="CAJNRD030001116">
    <property type="protein sequence ID" value="CAG5075389.1"/>
    <property type="molecule type" value="Genomic_DNA"/>
</dbReference>